<evidence type="ECO:0000256" key="2">
    <source>
        <dbReference type="ARBA" id="ARBA00022771"/>
    </source>
</evidence>
<dbReference type="PROSITE" id="PS50089">
    <property type="entry name" value="ZF_RING_2"/>
    <property type="match status" value="1"/>
</dbReference>
<evidence type="ECO:0000256" key="3">
    <source>
        <dbReference type="ARBA" id="ARBA00022833"/>
    </source>
</evidence>
<keyword evidence="3" id="KW-0862">Zinc</keyword>
<dbReference type="Pfam" id="PF14634">
    <property type="entry name" value="zf-RING_5"/>
    <property type="match status" value="1"/>
</dbReference>
<dbReference type="Proteomes" id="UP000887566">
    <property type="component" value="Unplaced"/>
</dbReference>
<dbReference type="GO" id="GO:0008270">
    <property type="term" value="F:zinc ion binding"/>
    <property type="evidence" value="ECO:0007669"/>
    <property type="project" value="UniProtKB-KW"/>
</dbReference>
<name>A0A914UWJ6_9BILA</name>
<sequence>MDCSICFEAYDDGSRVPKQLSCGHSLCARCATACADSESRLRCPQCQKVTLAPENTFTTNYELLNFLMMSKANQQKKRVTFVRQEANESTDLLRTSLKLVKGIDQQH</sequence>
<evidence type="ECO:0000313" key="7">
    <source>
        <dbReference type="WBParaSite" id="PSAMB.scaffold131size74641.g2774.t1"/>
    </source>
</evidence>
<dbReference type="PROSITE" id="PS00518">
    <property type="entry name" value="ZF_RING_1"/>
    <property type="match status" value="1"/>
</dbReference>
<accession>A0A914UWJ6</accession>
<dbReference type="Gene3D" id="3.30.40.10">
    <property type="entry name" value="Zinc/RING finger domain, C3HC4 (zinc finger)"/>
    <property type="match status" value="1"/>
</dbReference>
<dbReference type="InterPro" id="IPR017907">
    <property type="entry name" value="Znf_RING_CS"/>
</dbReference>
<dbReference type="InterPro" id="IPR052667">
    <property type="entry name" value="E3_ubiquitin-ligase_RING"/>
</dbReference>
<protein>
    <submittedName>
        <fullName evidence="7">RING-type domain-containing protein</fullName>
    </submittedName>
</protein>
<evidence type="ECO:0000313" key="6">
    <source>
        <dbReference type="Proteomes" id="UP000887566"/>
    </source>
</evidence>
<dbReference type="SUPFAM" id="SSF57850">
    <property type="entry name" value="RING/U-box"/>
    <property type="match status" value="1"/>
</dbReference>
<proteinExistence type="predicted"/>
<evidence type="ECO:0000256" key="4">
    <source>
        <dbReference type="PROSITE-ProRule" id="PRU00175"/>
    </source>
</evidence>
<keyword evidence="1" id="KW-0479">Metal-binding</keyword>
<evidence type="ECO:0000256" key="1">
    <source>
        <dbReference type="ARBA" id="ARBA00022723"/>
    </source>
</evidence>
<dbReference type="InterPro" id="IPR001841">
    <property type="entry name" value="Znf_RING"/>
</dbReference>
<dbReference type="AlphaFoldDB" id="A0A914UWJ6"/>
<keyword evidence="6" id="KW-1185">Reference proteome</keyword>
<organism evidence="6 7">
    <name type="scientific">Plectus sambesii</name>
    <dbReference type="NCBI Taxonomy" id="2011161"/>
    <lineage>
        <taxon>Eukaryota</taxon>
        <taxon>Metazoa</taxon>
        <taxon>Ecdysozoa</taxon>
        <taxon>Nematoda</taxon>
        <taxon>Chromadorea</taxon>
        <taxon>Plectida</taxon>
        <taxon>Plectina</taxon>
        <taxon>Plectoidea</taxon>
        <taxon>Plectidae</taxon>
        <taxon>Plectus</taxon>
    </lineage>
</organism>
<dbReference type="PANTHER" id="PTHR47156">
    <property type="entry name" value="PROTEIN CBG20824"/>
    <property type="match status" value="1"/>
</dbReference>
<dbReference type="PANTHER" id="PTHR47156:SF10">
    <property type="entry name" value="E3 UBIQUITIN-PROTEIN LIGASE TRIM-21-RELATED"/>
    <property type="match status" value="1"/>
</dbReference>
<keyword evidence="2 4" id="KW-0863">Zinc-finger</keyword>
<feature type="domain" description="RING-type" evidence="5">
    <location>
        <begin position="3"/>
        <end position="47"/>
    </location>
</feature>
<reference evidence="7" key="1">
    <citation type="submission" date="2022-11" db="UniProtKB">
        <authorList>
            <consortium name="WormBaseParasite"/>
        </authorList>
    </citation>
    <scope>IDENTIFICATION</scope>
</reference>
<dbReference type="SMART" id="SM00184">
    <property type="entry name" value="RING"/>
    <property type="match status" value="1"/>
</dbReference>
<dbReference type="InterPro" id="IPR013083">
    <property type="entry name" value="Znf_RING/FYVE/PHD"/>
</dbReference>
<dbReference type="WBParaSite" id="PSAMB.scaffold131size74641.g2774.t1">
    <property type="protein sequence ID" value="PSAMB.scaffold131size74641.g2774.t1"/>
    <property type="gene ID" value="PSAMB.scaffold131size74641.g2774"/>
</dbReference>
<evidence type="ECO:0000259" key="5">
    <source>
        <dbReference type="PROSITE" id="PS50089"/>
    </source>
</evidence>